<reference evidence="7 8" key="1">
    <citation type="submission" date="2021-05" db="EMBL/GenBank/DDBJ databases">
        <title>Bacteria Genome sequencing.</title>
        <authorList>
            <person name="Takabe Y."/>
            <person name="Nakajima Y."/>
            <person name="Suzuki S."/>
            <person name="Shiozaki T."/>
        </authorList>
    </citation>
    <scope>NUCLEOTIDE SEQUENCE [LARGE SCALE GENOMIC DNA]</scope>
    <source>
        <strain evidence="7 8">AI_62</strain>
    </source>
</reference>
<keyword evidence="2" id="KW-0479">Metal-binding</keyword>
<dbReference type="InterPro" id="IPR003819">
    <property type="entry name" value="TauD/TfdA-like"/>
</dbReference>
<sequence length="244" mass="26330">MTADTMPISRVVADPATVRTAAAQEGVVAVHDGPTDPKAFTAFLEAMGPLMFTEGETPVAEAPDLNIVTNAGRSRPPRSVFHSDTTYVAEPPWLSGLMAVEVPTSGGATLFTDQYAVLDRLDPDLRTRLEGARMLHGPTDVPETEATWHPLLPRNPVTNRPALYLTARARCRRLELADGTDASDLIDMLLAVSTDPNHLRRHAWAPGDVVVWDNRCTLHAADHSAVVGTRTLYRGLVRGSAPVA</sequence>
<gene>
    <name evidence="7" type="ORF">JANAI62_09510</name>
</gene>
<comment type="similarity">
    <text evidence="1">Belongs to the TfdA dioxygenase family.</text>
</comment>
<dbReference type="PANTHER" id="PTHR30468:SF1">
    <property type="entry name" value="ALPHA-KETOGLUTARATE-DEPENDENT SULFONATE DIOXYGENASE"/>
    <property type="match status" value="1"/>
</dbReference>
<evidence type="ECO:0000259" key="6">
    <source>
        <dbReference type="Pfam" id="PF02668"/>
    </source>
</evidence>
<name>A0ABQ4NIU8_9RHOB</name>
<dbReference type="Pfam" id="PF02668">
    <property type="entry name" value="TauD"/>
    <property type="match status" value="1"/>
</dbReference>
<accession>A0ABQ4NIU8</accession>
<evidence type="ECO:0000256" key="1">
    <source>
        <dbReference type="ARBA" id="ARBA00005896"/>
    </source>
</evidence>
<dbReference type="Gene3D" id="3.60.130.10">
    <property type="entry name" value="Clavaminate synthase-like"/>
    <property type="match status" value="1"/>
</dbReference>
<organism evidence="7 8">
    <name type="scientific">Jannaschia pagri</name>
    <dbReference type="NCBI Taxonomy" id="2829797"/>
    <lineage>
        <taxon>Bacteria</taxon>
        <taxon>Pseudomonadati</taxon>
        <taxon>Pseudomonadota</taxon>
        <taxon>Alphaproteobacteria</taxon>
        <taxon>Rhodobacterales</taxon>
        <taxon>Roseobacteraceae</taxon>
        <taxon>Jannaschia</taxon>
    </lineage>
</organism>
<keyword evidence="4" id="KW-0560">Oxidoreductase</keyword>
<proteinExistence type="inferred from homology"/>
<keyword evidence="5" id="KW-0408">Iron</keyword>
<dbReference type="RefSeq" id="WP_220747804.1">
    <property type="nucleotide sequence ID" value="NZ_BPFH01000001.1"/>
</dbReference>
<evidence type="ECO:0000256" key="4">
    <source>
        <dbReference type="ARBA" id="ARBA00023002"/>
    </source>
</evidence>
<feature type="domain" description="TauD/TfdA-like" evidence="6">
    <location>
        <begin position="16"/>
        <end position="234"/>
    </location>
</feature>
<dbReference type="InterPro" id="IPR042098">
    <property type="entry name" value="TauD-like_sf"/>
</dbReference>
<evidence type="ECO:0000256" key="2">
    <source>
        <dbReference type="ARBA" id="ARBA00022723"/>
    </source>
</evidence>
<keyword evidence="8" id="KW-1185">Reference proteome</keyword>
<dbReference type="EMBL" id="BPFH01000001">
    <property type="protein sequence ID" value="GIT94328.1"/>
    <property type="molecule type" value="Genomic_DNA"/>
</dbReference>
<dbReference type="InterPro" id="IPR051323">
    <property type="entry name" value="AtsK-like"/>
</dbReference>
<dbReference type="SUPFAM" id="SSF51197">
    <property type="entry name" value="Clavaminate synthase-like"/>
    <property type="match status" value="1"/>
</dbReference>
<keyword evidence="3 7" id="KW-0223">Dioxygenase</keyword>
<evidence type="ECO:0000256" key="3">
    <source>
        <dbReference type="ARBA" id="ARBA00022964"/>
    </source>
</evidence>
<evidence type="ECO:0000313" key="7">
    <source>
        <dbReference type="EMBL" id="GIT94328.1"/>
    </source>
</evidence>
<comment type="caution">
    <text evidence="7">The sequence shown here is derived from an EMBL/GenBank/DDBJ whole genome shotgun (WGS) entry which is preliminary data.</text>
</comment>
<dbReference type="GO" id="GO:0051213">
    <property type="term" value="F:dioxygenase activity"/>
    <property type="evidence" value="ECO:0007669"/>
    <property type="project" value="UniProtKB-KW"/>
</dbReference>
<protein>
    <submittedName>
        <fullName evidence="7">Taurine catabolism dioxygenase</fullName>
    </submittedName>
</protein>
<dbReference type="PANTHER" id="PTHR30468">
    <property type="entry name" value="ALPHA-KETOGLUTARATE-DEPENDENT SULFONATE DIOXYGENASE"/>
    <property type="match status" value="1"/>
</dbReference>
<dbReference type="Proteomes" id="UP000786693">
    <property type="component" value="Unassembled WGS sequence"/>
</dbReference>
<evidence type="ECO:0000256" key="5">
    <source>
        <dbReference type="ARBA" id="ARBA00023004"/>
    </source>
</evidence>
<evidence type="ECO:0000313" key="8">
    <source>
        <dbReference type="Proteomes" id="UP000786693"/>
    </source>
</evidence>